<reference evidence="1 2" key="1">
    <citation type="submission" date="2018-06" db="EMBL/GenBank/DDBJ databases">
        <authorList>
            <consortium name="Pathogen Informatics"/>
            <person name="Doyle S."/>
        </authorList>
    </citation>
    <scope>NUCLEOTIDE SEQUENCE [LARGE SCALE GENOMIC DNA]</scope>
    <source>
        <strain evidence="1 2">NCTC11343</strain>
    </source>
</reference>
<organism evidence="1 2">
    <name type="scientific">Sphingobacterium multivorum</name>
    <dbReference type="NCBI Taxonomy" id="28454"/>
    <lineage>
        <taxon>Bacteria</taxon>
        <taxon>Pseudomonadati</taxon>
        <taxon>Bacteroidota</taxon>
        <taxon>Sphingobacteriia</taxon>
        <taxon>Sphingobacteriales</taxon>
        <taxon>Sphingobacteriaceae</taxon>
        <taxon>Sphingobacterium</taxon>
    </lineage>
</organism>
<sequence>MSVVLGTVLAVRAPGKMPFQPTPYFHWIISCYNSRDRHIIFSEICLSNCQIYTAPFISYQ</sequence>
<name>A0A2X2IT15_SPHMU</name>
<dbReference type="AlphaFoldDB" id="A0A2X2IT15"/>
<protein>
    <submittedName>
        <fullName evidence="1">Uncharacterized protein</fullName>
    </submittedName>
</protein>
<dbReference type="Proteomes" id="UP000251241">
    <property type="component" value="Unassembled WGS sequence"/>
</dbReference>
<evidence type="ECO:0000313" key="2">
    <source>
        <dbReference type="Proteomes" id="UP000251241"/>
    </source>
</evidence>
<dbReference type="EMBL" id="UAUU01000002">
    <property type="protein sequence ID" value="SPZ84444.1"/>
    <property type="molecule type" value="Genomic_DNA"/>
</dbReference>
<accession>A0A2X2IT15</accession>
<proteinExistence type="predicted"/>
<gene>
    <name evidence="1" type="ORF">NCTC11343_00984</name>
</gene>
<evidence type="ECO:0000313" key="1">
    <source>
        <dbReference type="EMBL" id="SPZ84444.1"/>
    </source>
</evidence>